<proteinExistence type="predicted"/>
<accession>E3SLN7</accession>
<evidence type="ECO:0000313" key="2">
    <source>
        <dbReference type="Proteomes" id="UP000006527"/>
    </source>
</evidence>
<dbReference type="RefSeq" id="YP_004324372.1">
    <property type="nucleotide sequence ID" value="NC_015287.1"/>
</dbReference>
<dbReference type="GeneID" id="10328889"/>
<sequence length="111" mass="12627">MKKPTNVTILSFLPSILKNSSPTSSGSMEKEVNDLLKEKFLDQNKFTTDVEQLVLNTELNYIEAIISYCEENNIEFESVGKLISKPLKDKLKAEATELNYLKRTSRSKLPL</sequence>
<dbReference type="InterPro" id="IPR042071">
    <property type="entry name" value="Trans_coact_sf"/>
</dbReference>
<protein>
    <submittedName>
        <fullName evidence="1">Late promoter transcription accessory protein</fullName>
    </submittedName>
</protein>
<dbReference type="OrthoDB" id="25640at10239"/>
<dbReference type="Gene3D" id="1.10.10.2850">
    <property type="entry name" value="Phage late-transcription coactivator-like"/>
    <property type="match status" value="1"/>
</dbReference>
<dbReference type="KEGG" id="vg:10328889"/>
<organism evidence="1 2">
    <name type="scientific">Synechococcus phage S-SSM7</name>
    <dbReference type="NCBI Taxonomy" id="445686"/>
    <lineage>
        <taxon>Viruses</taxon>
        <taxon>Duplodnaviria</taxon>
        <taxon>Heunggongvirae</taxon>
        <taxon>Uroviricota</taxon>
        <taxon>Caudoviricetes</taxon>
        <taxon>Pantevenvirales</taxon>
        <taxon>Kyanoviridae</taxon>
        <taxon>Lipsvirus</taxon>
        <taxon>Lipsvirus ssm7</taxon>
    </lineage>
</organism>
<dbReference type="Proteomes" id="UP000006527">
    <property type="component" value="Segment"/>
</dbReference>
<evidence type="ECO:0000313" key="1">
    <source>
        <dbReference type="EMBL" id="ADO98385.1"/>
    </source>
</evidence>
<gene>
    <name evidence="1" type="primary">gp33</name>
    <name evidence="1" type="ORF">SSSM7_324</name>
</gene>
<reference evidence="1 2" key="1">
    <citation type="journal article" date="2010" name="Environ. Microbiol.">
        <title>Genomic analysis of oceanic cyanobacterial myoviruses compared with T4-like myoviruses from diverse hosts and environments.</title>
        <authorList>
            <person name="Sullivan M.B."/>
            <person name="Huang K.H."/>
            <person name="Ignacio-Espinoza J.C."/>
            <person name="Berlin A.M."/>
            <person name="Kelly L."/>
            <person name="Weigele P.R."/>
            <person name="DeFrancesco A.S."/>
            <person name="Kern S.E."/>
            <person name="Thompson L.R."/>
            <person name="Young S."/>
            <person name="Yandava C."/>
            <person name="Fu R."/>
            <person name="Krastins B."/>
            <person name="Chase M."/>
            <person name="Sarracino D."/>
            <person name="Osburne M.S."/>
            <person name="Henn M.R."/>
            <person name="Chisholm S.W."/>
        </authorList>
    </citation>
    <scope>NUCLEOTIDE SEQUENCE [LARGE SCALE GENOMIC DNA]</scope>
    <source>
        <strain evidence="1">8109-3</strain>
    </source>
</reference>
<dbReference type="InterPro" id="IPR031836">
    <property type="entry name" value="Trans_coact"/>
</dbReference>
<keyword evidence="2" id="KW-1185">Reference proteome</keyword>
<dbReference type="EMBL" id="GU071098">
    <property type="protein sequence ID" value="ADO98385.1"/>
    <property type="molecule type" value="Genomic_DNA"/>
</dbReference>
<name>E3SLN7_9CAUD</name>
<dbReference type="Pfam" id="PF16805">
    <property type="entry name" value="Trans_coact"/>
    <property type="match status" value="1"/>
</dbReference>